<protein>
    <recommendedName>
        <fullName evidence="2">Activator of Hsp90 ATPase AHSA1-like N-terminal domain-containing protein</fullName>
    </recommendedName>
</protein>
<dbReference type="GO" id="GO:0005829">
    <property type="term" value="C:cytosol"/>
    <property type="evidence" value="ECO:0007669"/>
    <property type="project" value="TreeGrafter"/>
</dbReference>
<organism evidence="3 4">
    <name type="scientific">Pichia californica</name>
    <dbReference type="NCBI Taxonomy" id="460514"/>
    <lineage>
        <taxon>Eukaryota</taxon>
        <taxon>Fungi</taxon>
        <taxon>Dikarya</taxon>
        <taxon>Ascomycota</taxon>
        <taxon>Saccharomycotina</taxon>
        <taxon>Pichiomycetes</taxon>
        <taxon>Pichiales</taxon>
        <taxon>Pichiaceae</taxon>
        <taxon>Pichia</taxon>
    </lineage>
</organism>
<comment type="caution">
    <text evidence="3">The sequence shown here is derived from an EMBL/GenBank/DDBJ whole genome shotgun (WGS) entry which is preliminary data.</text>
</comment>
<dbReference type="Pfam" id="PF09229">
    <property type="entry name" value="Aha1_N"/>
    <property type="match status" value="1"/>
</dbReference>
<dbReference type="GO" id="GO:0051087">
    <property type="term" value="F:protein-folding chaperone binding"/>
    <property type="evidence" value="ECO:0007669"/>
    <property type="project" value="InterPro"/>
</dbReference>
<dbReference type="EMBL" id="PUHW01000351">
    <property type="protein sequence ID" value="KAG0686912.1"/>
    <property type="molecule type" value="Genomic_DNA"/>
</dbReference>
<name>A0A9P7BCH1_9ASCO</name>
<feature type="domain" description="Activator of Hsp90 ATPase AHSA1-like N-terminal" evidence="2">
    <location>
        <begin position="14"/>
        <end position="141"/>
    </location>
</feature>
<evidence type="ECO:0000259" key="2">
    <source>
        <dbReference type="SMART" id="SM01000"/>
    </source>
</evidence>
<dbReference type="GO" id="GO:0006457">
    <property type="term" value="P:protein folding"/>
    <property type="evidence" value="ECO:0007669"/>
    <property type="project" value="TreeGrafter"/>
</dbReference>
<proteinExistence type="inferred from homology"/>
<dbReference type="PANTHER" id="PTHR13009:SF15">
    <property type="entry name" value="HSP90 CO-CHAPERONE HCH1"/>
    <property type="match status" value="1"/>
</dbReference>
<evidence type="ECO:0000313" key="4">
    <source>
        <dbReference type="Proteomes" id="UP000697127"/>
    </source>
</evidence>
<dbReference type="InterPro" id="IPR036338">
    <property type="entry name" value="Aha1"/>
</dbReference>
<gene>
    <name evidence="3" type="ORF">C6P40_003186</name>
</gene>
<dbReference type="Gene3D" id="3.15.10.20">
    <property type="entry name" value="Activator of Hsp90 ATPase Aha1, N-terminal domain"/>
    <property type="match status" value="1"/>
</dbReference>
<dbReference type="AlphaFoldDB" id="A0A9P7BCH1"/>
<dbReference type="InterPro" id="IPR015310">
    <property type="entry name" value="AHSA1-like_N"/>
</dbReference>
<evidence type="ECO:0000256" key="1">
    <source>
        <dbReference type="ARBA" id="ARBA00006817"/>
    </source>
</evidence>
<dbReference type="SMART" id="SM01000">
    <property type="entry name" value="Aha1_N"/>
    <property type="match status" value="1"/>
</dbReference>
<dbReference type="Proteomes" id="UP000697127">
    <property type="component" value="Unassembled WGS sequence"/>
</dbReference>
<accession>A0A9P7BCH1</accession>
<dbReference type="SUPFAM" id="SSF103111">
    <property type="entry name" value="Activator of Hsp90 ATPase, Aha1"/>
    <property type="match status" value="1"/>
</dbReference>
<sequence length="149" mass="17262">MATVHNPNNWHWVEKNCVPWAKEYFDTNLKDLSIPSNNSSFTIKSINGVTGDCDVTQRKGKVKCLFEMKVDFIVSIVNGEETEEVTVILPEFEHDYDEDDFNFEIKTSKPHYKTIIKKEVLPVVVEKVFLKFQPDLISAHEVDMKHNTD</sequence>
<evidence type="ECO:0000313" key="3">
    <source>
        <dbReference type="EMBL" id="KAG0686912.1"/>
    </source>
</evidence>
<keyword evidence="4" id="KW-1185">Reference proteome</keyword>
<comment type="similarity">
    <text evidence="1">Belongs to the AHA1 family.</text>
</comment>
<dbReference type="PANTHER" id="PTHR13009">
    <property type="entry name" value="HEAT SHOCK PROTEIN 90 HSP90 CO-CHAPERONE AHA-1"/>
    <property type="match status" value="1"/>
</dbReference>
<reference evidence="3" key="1">
    <citation type="submission" date="2020-11" db="EMBL/GenBank/DDBJ databases">
        <title>Kefir isolates.</title>
        <authorList>
            <person name="Marcisauskas S."/>
            <person name="Kim Y."/>
            <person name="Blasche S."/>
        </authorList>
    </citation>
    <scope>NUCLEOTIDE SEQUENCE</scope>
    <source>
        <strain evidence="3">Olga-1</strain>
    </source>
</reference>
<dbReference type="GO" id="GO:0001671">
    <property type="term" value="F:ATPase activator activity"/>
    <property type="evidence" value="ECO:0007669"/>
    <property type="project" value="InterPro"/>
</dbReference>